<dbReference type="WBParaSite" id="ES5_v2.g19593.t1">
    <property type="protein sequence ID" value="ES5_v2.g19593.t1"/>
    <property type="gene ID" value="ES5_v2.g19593"/>
</dbReference>
<protein>
    <submittedName>
        <fullName evidence="2">Gfo/Idh/MocA-like oxidoreductase N-terminal domain-containing protein</fullName>
    </submittedName>
</protein>
<accession>A0AC34FQF4</accession>
<sequence length="345" mass="38731">MSKPLRWGIAGCGQISHDFAQAMRKCTNPNEVYALSASKLEKAVALKNKLGLENVKTYGSYEEMFADENVDVVYVGVVHQKHKDVVFQAMDAGKPVLCEKPIGVHTRESRELYNYAKQRGVFLMEATWSRFFPVYQHIRKVLDSKEIGDLKGAGCNFGNPLLSDNRMRPEEGSTPANDIGIYTIQFALWVFGEKPTNITAVGKLNDKGCDIWATIVLEFANGGKATLFYSAEDNTPMSAYISCTDGYMEIPNYFYCPDEVVVYKGNLMDNKPTPPPLKFDFNDDAKYNFNHSSGLRYEADHVYECLAAGYKSSDVHTPEKSLEVHEVLDEVRKQIGVKYLLSTFG</sequence>
<proteinExistence type="predicted"/>
<evidence type="ECO:0000313" key="1">
    <source>
        <dbReference type="Proteomes" id="UP000887579"/>
    </source>
</evidence>
<organism evidence="1 2">
    <name type="scientific">Panagrolaimus sp. ES5</name>
    <dbReference type="NCBI Taxonomy" id="591445"/>
    <lineage>
        <taxon>Eukaryota</taxon>
        <taxon>Metazoa</taxon>
        <taxon>Ecdysozoa</taxon>
        <taxon>Nematoda</taxon>
        <taxon>Chromadorea</taxon>
        <taxon>Rhabditida</taxon>
        <taxon>Tylenchina</taxon>
        <taxon>Panagrolaimomorpha</taxon>
        <taxon>Panagrolaimoidea</taxon>
        <taxon>Panagrolaimidae</taxon>
        <taxon>Panagrolaimus</taxon>
    </lineage>
</organism>
<name>A0AC34FQF4_9BILA</name>
<reference evidence="2" key="1">
    <citation type="submission" date="2022-11" db="UniProtKB">
        <authorList>
            <consortium name="WormBaseParasite"/>
        </authorList>
    </citation>
    <scope>IDENTIFICATION</scope>
</reference>
<dbReference type="Proteomes" id="UP000887579">
    <property type="component" value="Unplaced"/>
</dbReference>
<evidence type="ECO:0000313" key="2">
    <source>
        <dbReference type="WBParaSite" id="ES5_v2.g19593.t1"/>
    </source>
</evidence>